<dbReference type="AlphaFoldDB" id="A0AA88ISV0"/>
<comment type="caution">
    <text evidence="1">The sequence shown here is derived from an EMBL/GenBank/DDBJ whole genome shotgun (WGS) entry which is preliminary data.</text>
</comment>
<reference evidence="1" key="1">
    <citation type="submission" date="2023-07" db="EMBL/GenBank/DDBJ databases">
        <title>Chromosome-level genome assembly of Artemia franciscana.</title>
        <authorList>
            <person name="Jo E."/>
        </authorList>
    </citation>
    <scope>NUCLEOTIDE SEQUENCE</scope>
    <source>
        <tissue evidence="1">Whole body</tissue>
    </source>
</reference>
<dbReference type="SUPFAM" id="SSF56219">
    <property type="entry name" value="DNase I-like"/>
    <property type="match status" value="1"/>
</dbReference>
<dbReference type="InterPro" id="IPR027124">
    <property type="entry name" value="Swc5/CFDP1/2"/>
</dbReference>
<dbReference type="Gene3D" id="3.60.10.10">
    <property type="entry name" value="Endonuclease/exonuclease/phosphatase"/>
    <property type="match status" value="1"/>
</dbReference>
<dbReference type="PANTHER" id="PTHR23227:SF67">
    <property type="entry name" value="CRANIOFACIAL DEVELOPMENT PROTEIN 2-LIKE"/>
    <property type="match status" value="1"/>
</dbReference>
<gene>
    <name evidence="1" type="ORF">QYM36_000576</name>
</gene>
<name>A0AA88ISV0_ARTSF</name>
<dbReference type="PANTHER" id="PTHR23227">
    <property type="entry name" value="BUCENTAUR RELATED"/>
    <property type="match status" value="1"/>
</dbReference>
<dbReference type="InterPro" id="IPR036691">
    <property type="entry name" value="Endo/exonu/phosph_ase_sf"/>
</dbReference>
<protein>
    <recommendedName>
        <fullName evidence="3">Endonuclease/exonuclease/phosphatase domain-containing protein</fullName>
    </recommendedName>
</protein>
<dbReference type="Proteomes" id="UP001187531">
    <property type="component" value="Unassembled WGS sequence"/>
</dbReference>
<dbReference type="EMBL" id="JAVRJZ010000002">
    <property type="protein sequence ID" value="KAK2726167.1"/>
    <property type="molecule type" value="Genomic_DNA"/>
</dbReference>
<proteinExistence type="predicted"/>
<keyword evidence="2" id="KW-1185">Reference proteome</keyword>
<evidence type="ECO:0000313" key="2">
    <source>
        <dbReference type="Proteomes" id="UP001187531"/>
    </source>
</evidence>
<sequence>MALSSWTKKCLVDWEPINERILRARFATSQAKLTVIVVYAPTNDTYYQTKDDFYRVLSNVGAKAHWHDIVTVYGDFNAKVGSDASYAPAILGKHGLGEINDNGTRLIDFCLTHELIFGTSMFPHKQIHKYTWNSPDGLTRN</sequence>
<evidence type="ECO:0000313" key="1">
    <source>
        <dbReference type="EMBL" id="KAK2726167.1"/>
    </source>
</evidence>
<evidence type="ECO:0008006" key="3">
    <source>
        <dbReference type="Google" id="ProtNLM"/>
    </source>
</evidence>
<organism evidence="1 2">
    <name type="scientific">Artemia franciscana</name>
    <name type="common">Brine shrimp</name>
    <name type="synonym">Artemia sanfranciscana</name>
    <dbReference type="NCBI Taxonomy" id="6661"/>
    <lineage>
        <taxon>Eukaryota</taxon>
        <taxon>Metazoa</taxon>
        <taxon>Ecdysozoa</taxon>
        <taxon>Arthropoda</taxon>
        <taxon>Crustacea</taxon>
        <taxon>Branchiopoda</taxon>
        <taxon>Anostraca</taxon>
        <taxon>Artemiidae</taxon>
        <taxon>Artemia</taxon>
    </lineage>
</organism>
<accession>A0AA88ISV0</accession>